<evidence type="ECO:0000256" key="1">
    <source>
        <dbReference type="ARBA" id="ARBA00022603"/>
    </source>
</evidence>
<sequence>MTNKKQKLELTWIGKDEELKLEPRILIEDPSKSYGDKSAENMLIHGDNLLALKALEQDFAGKIKCIYIDPPFNTGAAFEHYDDSVEHSIWLQLMQYRLELLRKLLREDGCIFVQLDDSEASYCKVLMDEIFGRSNYLNQLTISTNSPFGFKATSSSLFKQANQLLLFAKDKQKFSFNKKKLFIEKEYDIAYKWFFENTDKPESLWTWRNISEVVSEKLGFESSKEAKKNISKQELEAEIAIFALSNADRVFRTASVTGGAYLKRKETINLSKTRKDKITRHPNDDMDYMFIGGERVIYYSERLVNLEGQNVPGELITDIWTDISIEGLASEGGVVFPKGKKPEKIIQRCFDISTKDGDYVLDSFLGSGTTAAVAQKMGLKWVGIEIGDHANTHCIPRLKSVIAGTDQSGISKSIGWTGGGGFKFYNLASSLLRKDSFGNFVIDENYNANMLAAAMCKHEGFKFYPDETLYWKHGKSTETDFIFVTTGFITAEQLDKVHSEMKAGESLLICAKAYAPECENHFANITIKKIPQMILGRCEFGKDNYDLNIIKATKAEAEESNEAK</sequence>
<dbReference type="GO" id="GO:0003677">
    <property type="term" value="F:DNA binding"/>
    <property type="evidence" value="ECO:0007669"/>
    <property type="project" value="InterPro"/>
</dbReference>
<accession>A0A1G2PFW5</accession>
<dbReference type="Pfam" id="PF01555">
    <property type="entry name" value="N6_N4_Mtase"/>
    <property type="match status" value="2"/>
</dbReference>
<keyword evidence="3" id="KW-0949">S-adenosyl-L-methionine</keyword>
<dbReference type="STRING" id="1802338.A2541_01780"/>
<dbReference type="EMBL" id="MHSQ01000020">
    <property type="protein sequence ID" value="OHA47224.1"/>
    <property type="molecule type" value="Genomic_DNA"/>
</dbReference>
<evidence type="ECO:0000313" key="6">
    <source>
        <dbReference type="Proteomes" id="UP000176965"/>
    </source>
</evidence>
<name>A0A1G2PFW5_9BACT</name>
<proteinExistence type="predicted"/>
<evidence type="ECO:0000259" key="4">
    <source>
        <dbReference type="Pfam" id="PF01555"/>
    </source>
</evidence>
<protein>
    <submittedName>
        <fullName evidence="5">DNA methyltransferase</fullName>
    </submittedName>
</protein>
<reference evidence="5 6" key="1">
    <citation type="journal article" date="2016" name="Nat. Commun.">
        <title>Thousands of microbial genomes shed light on interconnected biogeochemical processes in an aquifer system.</title>
        <authorList>
            <person name="Anantharaman K."/>
            <person name="Brown C.T."/>
            <person name="Hug L.A."/>
            <person name="Sharon I."/>
            <person name="Castelle C.J."/>
            <person name="Probst A.J."/>
            <person name="Thomas B.C."/>
            <person name="Singh A."/>
            <person name="Wilkins M.J."/>
            <person name="Karaoz U."/>
            <person name="Brodie E.L."/>
            <person name="Williams K.H."/>
            <person name="Hubbard S.S."/>
            <person name="Banfield J.F."/>
        </authorList>
    </citation>
    <scope>NUCLEOTIDE SEQUENCE [LARGE SCALE GENOMIC DNA]</scope>
</reference>
<dbReference type="InterPro" id="IPR002295">
    <property type="entry name" value="N4/N6-MTase_EcoPI_Mod-like"/>
</dbReference>
<dbReference type="Proteomes" id="UP000176965">
    <property type="component" value="Unassembled WGS sequence"/>
</dbReference>
<organism evidence="5 6">
    <name type="scientific">Candidatus Taylorbacteria bacterium RIFOXYD2_FULL_36_9</name>
    <dbReference type="NCBI Taxonomy" id="1802338"/>
    <lineage>
        <taxon>Bacteria</taxon>
        <taxon>Candidatus Tayloriibacteriota</taxon>
    </lineage>
</organism>
<evidence type="ECO:0000313" key="5">
    <source>
        <dbReference type="EMBL" id="OHA47224.1"/>
    </source>
</evidence>
<feature type="domain" description="DNA methylase N-4/N-6" evidence="4">
    <location>
        <begin position="279"/>
        <end position="389"/>
    </location>
</feature>
<keyword evidence="1 5" id="KW-0489">Methyltransferase</keyword>
<dbReference type="GO" id="GO:0032259">
    <property type="term" value="P:methylation"/>
    <property type="evidence" value="ECO:0007669"/>
    <property type="project" value="UniProtKB-KW"/>
</dbReference>
<dbReference type="SUPFAM" id="SSF53335">
    <property type="entry name" value="S-adenosyl-L-methionine-dependent methyltransferases"/>
    <property type="match status" value="1"/>
</dbReference>
<evidence type="ECO:0000256" key="2">
    <source>
        <dbReference type="ARBA" id="ARBA00022679"/>
    </source>
</evidence>
<feature type="domain" description="DNA methylase N-4/N-6" evidence="4">
    <location>
        <begin position="63"/>
        <end position="220"/>
    </location>
</feature>
<keyword evidence="2 5" id="KW-0808">Transferase</keyword>
<evidence type="ECO:0000256" key="3">
    <source>
        <dbReference type="ARBA" id="ARBA00022691"/>
    </source>
</evidence>
<dbReference type="InterPro" id="IPR002941">
    <property type="entry name" value="DNA_methylase_N4/N6"/>
</dbReference>
<dbReference type="Gene3D" id="3.40.50.150">
    <property type="entry name" value="Vaccinia Virus protein VP39"/>
    <property type="match status" value="1"/>
</dbReference>
<comment type="caution">
    <text evidence="5">The sequence shown here is derived from an EMBL/GenBank/DDBJ whole genome shotgun (WGS) entry which is preliminary data.</text>
</comment>
<dbReference type="AlphaFoldDB" id="A0A1G2PFW5"/>
<gene>
    <name evidence="5" type="ORF">A2541_01780</name>
</gene>
<dbReference type="InterPro" id="IPR029063">
    <property type="entry name" value="SAM-dependent_MTases_sf"/>
</dbReference>
<dbReference type="PRINTS" id="PR00506">
    <property type="entry name" value="D21N6MTFRASE"/>
</dbReference>
<dbReference type="GO" id="GO:0008170">
    <property type="term" value="F:N-methyltransferase activity"/>
    <property type="evidence" value="ECO:0007669"/>
    <property type="project" value="InterPro"/>
</dbReference>